<feature type="region of interest" description="Disordered" evidence="1">
    <location>
        <begin position="280"/>
        <end position="305"/>
    </location>
</feature>
<evidence type="ECO:0000313" key="3">
    <source>
        <dbReference type="WBParaSite" id="TREG1_79760.1"/>
    </source>
</evidence>
<dbReference type="WBParaSite" id="TREG1_79760.1">
    <property type="protein sequence ID" value="TREG1_79760.1"/>
    <property type="gene ID" value="TREG1_79760"/>
</dbReference>
<feature type="compositionally biased region" description="Polar residues" evidence="1">
    <location>
        <begin position="208"/>
        <end position="219"/>
    </location>
</feature>
<protein>
    <submittedName>
        <fullName evidence="3">Uncharacterized protein</fullName>
    </submittedName>
</protein>
<feature type="region of interest" description="Disordered" evidence="1">
    <location>
        <begin position="91"/>
        <end position="115"/>
    </location>
</feature>
<evidence type="ECO:0000313" key="2">
    <source>
        <dbReference type="Proteomes" id="UP000050795"/>
    </source>
</evidence>
<name>A0AA85KDP7_TRIRE</name>
<reference evidence="2" key="1">
    <citation type="submission" date="2022-06" db="EMBL/GenBank/DDBJ databases">
        <authorList>
            <person name="Berger JAMES D."/>
            <person name="Berger JAMES D."/>
        </authorList>
    </citation>
    <scope>NUCLEOTIDE SEQUENCE [LARGE SCALE GENOMIC DNA]</scope>
</reference>
<proteinExistence type="predicted"/>
<dbReference type="AlphaFoldDB" id="A0AA85KDP7"/>
<reference evidence="3" key="2">
    <citation type="submission" date="2023-11" db="UniProtKB">
        <authorList>
            <consortium name="WormBaseParasite"/>
        </authorList>
    </citation>
    <scope>IDENTIFICATION</scope>
</reference>
<evidence type="ECO:0000256" key="1">
    <source>
        <dbReference type="SAM" id="MobiDB-lite"/>
    </source>
</evidence>
<sequence>MTSNTLFPILIIDPVYEDINSFAKDYDYDLRGVPLSKWKLILANPLAYLKKERLKRLIAQRKERIKAGIEDPTSDEEDLIVPKLPCLPYRLKRSPSPTEEEEAEGGFESSSESSEELDLIDLQALEDQGWIEEYKWRVRTALAQSRKHERRRHYPSVAWAFSAKYGEEPDRNDDDDDDNKHRKTRNRDLTKRERKPPRGIDDKKESSAGKQKNLFSSQSNKTLDSSVGAFLDHDQNLYALQRLAKKRSLKKMSIRLCTPLYQTDTEKESIIKNSNLSRLQSASNRRSGSLTSRYPYANQRGKSSVLEELRRLRETYCETDTDEG</sequence>
<feature type="compositionally biased region" description="Polar residues" evidence="1">
    <location>
        <begin position="280"/>
        <end position="292"/>
    </location>
</feature>
<feature type="region of interest" description="Disordered" evidence="1">
    <location>
        <begin position="166"/>
        <end position="219"/>
    </location>
</feature>
<feature type="compositionally biased region" description="Basic and acidic residues" evidence="1">
    <location>
        <begin position="186"/>
        <end position="207"/>
    </location>
</feature>
<organism evidence="2 3">
    <name type="scientific">Trichobilharzia regenti</name>
    <name type="common">Nasal bird schistosome</name>
    <dbReference type="NCBI Taxonomy" id="157069"/>
    <lineage>
        <taxon>Eukaryota</taxon>
        <taxon>Metazoa</taxon>
        <taxon>Spiralia</taxon>
        <taxon>Lophotrochozoa</taxon>
        <taxon>Platyhelminthes</taxon>
        <taxon>Trematoda</taxon>
        <taxon>Digenea</taxon>
        <taxon>Strigeidida</taxon>
        <taxon>Schistosomatoidea</taxon>
        <taxon>Schistosomatidae</taxon>
        <taxon>Trichobilharzia</taxon>
    </lineage>
</organism>
<dbReference type="Proteomes" id="UP000050795">
    <property type="component" value="Unassembled WGS sequence"/>
</dbReference>
<accession>A0AA85KDP7</accession>
<keyword evidence="2" id="KW-1185">Reference proteome</keyword>